<gene>
    <name evidence="1" type="ORF">ERS852540_00290</name>
</gene>
<dbReference type="EMBL" id="CZBY01000002">
    <property type="protein sequence ID" value="CUQ81572.1"/>
    <property type="molecule type" value="Genomic_DNA"/>
</dbReference>
<dbReference type="Proteomes" id="UP000095662">
    <property type="component" value="Unassembled WGS sequence"/>
</dbReference>
<organism evidence="1 2">
    <name type="scientific">[Eubacterium] siraeum</name>
    <dbReference type="NCBI Taxonomy" id="39492"/>
    <lineage>
        <taxon>Bacteria</taxon>
        <taxon>Bacillati</taxon>
        <taxon>Bacillota</taxon>
        <taxon>Clostridia</taxon>
        <taxon>Eubacteriales</taxon>
        <taxon>Oscillospiraceae</taxon>
        <taxon>Oscillospiraceae incertae sedis</taxon>
    </lineage>
</organism>
<dbReference type="AlphaFoldDB" id="A0A174Z6I9"/>
<dbReference type="NCBIfam" id="TIGR03831">
    <property type="entry name" value="YgiT_finger"/>
    <property type="match status" value="1"/>
</dbReference>
<evidence type="ECO:0000313" key="2">
    <source>
        <dbReference type="Proteomes" id="UP000095662"/>
    </source>
</evidence>
<accession>A0A174Z6I9</accession>
<dbReference type="Gene3D" id="3.10.20.860">
    <property type="match status" value="1"/>
</dbReference>
<dbReference type="InterPro" id="IPR022453">
    <property type="entry name" value="Znf_MqsA-type"/>
</dbReference>
<dbReference type="OrthoDB" id="9812340at2"/>
<protein>
    <submittedName>
        <fullName evidence="1">YgiT-type zinc finger domain</fullName>
    </submittedName>
</protein>
<proteinExistence type="predicted"/>
<name>A0A174Z6I9_9FIRM</name>
<sequence length="75" mass="8410">MLCANCGSRAEKGFTTSVTDLGNCLIIIRNVPCYKCTQCNEVTYTGDVVKKIEEIIEHCRKMMQEVSIIDYSKVA</sequence>
<dbReference type="CDD" id="cd12870">
    <property type="entry name" value="MqsA"/>
    <property type="match status" value="1"/>
</dbReference>
<evidence type="ECO:0000313" key="1">
    <source>
        <dbReference type="EMBL" id="CUQ81572.1"/>
    </source>
</evidence>
<reference evidence="1 2" key="1">
    <citation type="submission" date="2015-09" db="EMBL/GenBank/DDBJ databases">
        <authorList>
            <consortium name="Pathogen Informatics"/>
        </authorList>
    </citation>
    <scope>NUCLEOTIDE SEQUENCE [LARGE SCALE GENOMIC DNA]</scope>
    <source>
        <strain evidence="1 2">2789STDY5834928</strain>
    </source>
</reference>